<dbReference type="AlphaFoldDB" id="T1L4W0"/>
<protein>
    <submittedName>
        <fullName evidence="1">Uncharacterized protein</fullName>
    </submittedName>
</protein>
<sequence>MRFLLNYISGYQQVDVSQQQTVTLIHDPFSDCFMETYSRIPADKME</sequence>
<reference evidence="2" key="1">
    <citation type="submission" date="2011-08" db="EMBL/GenBank/DDBJ databases">
        <authorList>
            <person name="Rombauts S."/>
        </authorList>
    </citation>
    <scope>NUCLEOTIDE SEQUENCE</scope>
    <source>
        <strain evidence="2">London</strain>
    </source>
</reference>
<evidence type="ECO:0000313" key="2">
    <source>
        <dbReference type="Proteomes" id="UP000015104"/>
    </source>
</evidence>
<dbReference type="EnsemblMetazoa" id="tetur41g00310.1">
    <property type="protein sequence ID" value="tetur41g00310.1"/>
    <property type="gene ID" value="tetur41g00310"/>
</dbReference>
<dbReference type="Proteomes" id="UP000015104">
    <property type="component" value="Unassembled WGS sequence"/>
</dbReference>
<accession>T1L4W0</accession>
<organism evidence="1 2">
    <name type="scientific">Tetranychus urticae</name>
    <name type="common">Two-spotted spider mite</name>
    <dbReference type="NCBI Taxonomy" id="32264"/>
    <lineage>
        <taxon>Eukaryota</taxon>
        <taxon>Metazoa</taxon>
        <taxon>Ecdysozoa</taxon>
        <taxon>Arthropoda</taxon>
        <taxon>Chelicerata</taxon>
        <taxon>Arachnida</taxon>
        <taxon>Acari</taxon>
        <taxon>Acariformes</taxon>
        <taxon>Trombidiformes</taxon>
        <taxon>Prostigmata</taxon>
        <taxon>Eleutherengona</taxon>
        <taxon>Raphignathae</taxon>
        <taxon>Tetranychoidea</taxon>
        <taxon>Tetranychidae</taxon>
        <taxon>Tetranychus</taxon>
    </lineage>
</organism>
<name>T1L4W0_TETUR</name>
<evidence type="ECO:0000313" key="1">
    <source>
        <dbReference type="EnsemblMetazoa" id="tetur41g00310.1"/>
    </source>
</evidence>
<proteinExistence type="predicted"/>
<dbReference type="HOGENOM" id="CLU_3191957_0_0_1"/>
<reference evidence="1" key="2">
    <citation type="submission" date="2015-06" db="UniProtKB">
        <authorList>
            <consortium name="EnsemblMetazoa"/>
        </authorList>
    </citation>
    <scope>IDENTIFICATION</scope>
</reference>
<keyword evidence="2" id="KW-1185">Reference proteome</keyword>
<dbReference type="EMBL" id="CAEY01001178">
    <property type="status" value="NOT_ANNOTATED_CDS"/>
    <property type="molecule type" value="Genomic_DNA"/>
</dbReference>